<dbReference type="InterPro" id="IPR011032">
    <property type="entry name" value="GroES-like_sf"/>
</dbReference>
<dbReference type="SMART" id="SM00829">
    <property type="entry name" value="PKS_ER"/>
    <property type="match status" value="1"/>
</dbReference>
<dbReference type="CDD" id="cd05276">
    <property type="entry name" value="p53_inducible_oxidoreductase"/>
    <property type="match status" value="1"/>
</dbReference>
<accession>A0A3M0CDG4</accession>
<dbReference type="Pfam" id="PF08240">
    <property type="entry name" value="ADH_N"/>
    <property type="match status" value="1"/>
</dbReference>
<dbReference type="InParanoid" id="A0A3M0CDG4"/>
<protein>
    <submittedName>
        <fullName evidence="4">Putative PIG3 family NAD(P)H quinone oxidoreductase</fullName>
    </submittedName>
</protein>
<dbReference type="SUPFAM" id="SSF50129">
    <property type="entry name" value="GroES-like"/>
    <property type="match status" value="1"/>
</dbReference>
<dbReference type="Proteomes" id="UP000271227">
    <property type="component" value="Unassembled WGS sequence"/>
</dbReference>
<dbReference type="AlphaFoldDB" id="A0A3M0CDG4"/>
<dbReference type="EMBL" id="REFR01000011">
    <property type="protein sequence ID" value="RMB07864.1"/>
    <property type="molecule type" value="Genomic_DNA"/>
</dbReference>
<organism evidence="4 5">
    <name type="scientific">Eilatimonas milleporae</name>
    <dbReference type="NCBI Taxonomy" id="911205"/>
    <lineage>
        <taxon>Bacteria</taxon>
        <taxon>Pseudomonadati</taxon>
        <taxon>Pseudomonadota</taxon>
        <taxon>Alphaproteobacteria</taxon>
        <taxon>Kordiimonadales</taxon>
        <taxon>Kordiimonadaceae</taxon>
        <taxon>Eilatimonas</taxon>
    </lineage>
</organism>
<evidence type="ECO:0000313" key="5">
    <source>
        <dbReference type="Proteomes" id="UP000271227"/>
    </source>
</evidence>
<dbReference type="PANTHER" id="PTHR48106:SF8">
    <property type="entry name" value="OS02G0805600 PROTEIN"/>
    <property type="match status" value="1"/>
</dbReference>
<dbReference type="PANTHER" id="PTHR48106">
    <property type="entry name" value="QUINONE OXIDOREDUCTASE PIG3-RELATED"/>
    <property type="match status" value="1"/>
</dbReference>
<dbReference type="NCBIfam" id="TIGR02824">
    <property type="entry name" value="quinone_pig3"/>
    <property type="match status" value="1"/>
</dbReference>
<name>A0A3M0CDG4_9PROT</name>
<keyword evidence="5" id="KW-1185">Reference proteome</keyword>
<dbReference type="GO" id="GO:0016651">
    <property type="term" value="F:oxidoreductase activity, acting on NAD(P)H"/>
    <property type="evidence" value="ECO:0007669"/>
    <property type="project" value="TreeGrafter"/>
</dbReference>
<dbReference type="SUPFAM" id="SSF51735">
    <property type="entry name" value="NAD(P)-binding Rossmann-fold domains"/>
    <property type="match status" value="1"/>
</dbReference>
<evidence type="ECO:0000259" key="3">
    <source>
        <dbReference type="SMART" id="SM00829"/>
    </source>
</evidence>
<comment type="caution">
    <text evidence="4">The sequence shown here is derived from an EMBL/GenBank/DDBJ whole genome shotgun (WGS) entry which is preliminary data.</text>
</comment>
<dbReference type="GO" id="GO:0070402">
    <property type="term" value="F:NADPH binding"/>
    <property type="evidence" value="ECO:0007669"/>
    <property type="project" value="TreeGrafter"/>
</dbReference>
<sequence>MKAIIASEPGGADMLQLVDRPKPVPGPGEVLIRVAAAGVNRPDIVQRQGLYPPPPGASDILGLEVSGTVDALGEGVDGVAVGADVCALVTGGGYAEYCTAPTETVLPVPHGMDIVDAAGLPETYFTVWSNVFDRGRLQSGERLLVHGGSSGIGTAAVQLAKAFGAWVATTVGSEEKADFVRALGADLVINYKRDDFVSVLADATGGKGVDVVLDMVGGDYVPRNIAAMAPDGRHVSIAFLRGPQVAFNMLPVMLKRLTLTGSTLRPRDSAFKGAIAGALQTHVWPLFEGGGLRSVTDTVLPLAEASAAHGRMEDGSHMGKILLSTA</sequence>
<dbReference type="InterPro" id="IPR036291">
    <property type="entry name" value="NAD(P)-bd_dom_sf"/>
</dbReference>
<dbReference type="Gene3D" id="3.90.180.10">
    <property type="entry name" value="Medium-chain alcohol dehydrogenases, catalytic domain"/>
    <property type="match status" value="1"/>
</dbReference>
<feature type="domain" description="Enoyl reductase (ER)" evidence="3">
    <location>
        <begin position="10"/>
        <end position="323"/>
    </location>
</feature>
<reference evidence="4 5" key="1">
    <citation type="submission" date="2018-10" db="EMBL/GenBank/DDBJ databases">
        <title>Genomic Encyclopedia of Archaeal and Bacterial Type Strains, Phase II (KMG-II): from individual species to whole genera.</title>
        <authorList>
            <person name="Goeker M."/>
        </authorList>
    </citation>
    <scope>NUCLEOTIDE SEQUENCE [LARGE SCALE GENOMIC DNA]</scope>
    <source>
        <strain evidence="4 5">DSM 25217</strain>
    </source>
</reference>
<dbReference type="InterPro" id="IPR013149">
    <property type="entry name" value="ADH-like_C"/>
</dbReference>
<keyword evidence="1" id="KW-0521">NADP</keyword>
<evidence type="ECO:0000313" key="4">
    <source>
        <dbReference type="EMBL" id="RMB07864.1"/>
    </source>
</evidence>
<gene>
    <name evidence="4" type="ORF">BXY39_1957</name>
</gene>
<dbReference type="InterPro" id="IPR013154">
    <property type="entry name" value="ADH-like_N"/>
</dbReference>
<dbReference type="InterPro" id="IPR020843">
    <property type="entry name" value="ER"/>
</dbReference>
<dbReference type="Gene3D" id="3.40.50.720">
    <property type="entry name" value="NAD(P)-binding Rossmann-like Domain"/>
    <property type="match status" value="1"/>
</dbReference>
<dbReference type="OrthoDB" id="9780520at2"/>
<evidence type="ECO:0000256" key="1">
    <source>
        <dbReference type="ARBA" id="ARBA00022857"/>
    </source>
</evidence>
<dbReference type="InterPro" id="IPR014189">
    <property type="entry name" value="Quinone_OxRdtase_PIG3"/>
</dbReference>
<proteinExistence type="predicted"/>
<dbReference type="Pfam" id="PF00107">
    <property type="entry name" value="ADH_zinc_N"/>
    <property type="match status" value="1"/>
</dbReference>
<keyword evidence="2" id="KW-0560">Oxidoreductase</keyword>
<evidence type="ECO:0000256" key="2">
    <source>
        <dbReference type="ARBA" id="ARBA00023002"/>
    </source>
</evidence>
<dbReference type="RefSeq" id="WP_121938644.1">
    <property type="nucleotide sequence ID" value="NZ_REFR01000011.1"/>
</dbReference>